<name>A0A9Q0ARC5_9PEZI</name>
<dbReference type="Proteomes" id="UP000829685">
    <property type="component" value="Unassembled WGS sequence"/>
</dbReference>
<feature type="region of interest" description="Disordered" evidence="1">
    <location>
        <begin position="73"/>
        <end position="100"/>
    </location>
</feature>
<reference evidence="2" key="1">
    <citation type="submission" date="2021-03" db="EMBL/GenBank/DDBJ databases">
        <title>Revisited historic fungal species revealed as producer of novel bioactive compounds through whole genome sequencing and comparative genomics.</title>
        <authorList>
            <person name="Vignolle G.A."/>
            <person name="Hochenegger N."/>
            <person name="Mach R.L."/>
            <person name="Mach-Aigner A.R."/>
            <person name="Javad Rahimi M."/>
            <person name="Salim K.A."/>
            <person name="Chan C.M."/>
            <person name="Lim L.B.L."/>
            <person name="Cai F."/>
            <person name="Druzhinina I.S."/>
            <person name="U'Ren J.M."/>
            <person name="Derntl C."/>
        </authorList>
    </citation>
    <scope>NUCLEOTIDE SEQUENCE</scope>
    <source>
        <strain evidence="2">TUCIM 5799</strain>
    </source>
</reference>
<evidence type="ECO:0000256" key="1">
    <source>
        <dbReference type="SAM" id="MobiDB-lite"/>
    </source>
</evidence>
<sequence length="100" mass="10869">MILVLDGRSPFQTWQPPLATEVKIRRNGTYAGVFARNYHIPASLNLSEGVLLQAKEAFSFFLHEHTQVTGLKGSGTLAGKAAAKQQAGTPDVSDTEQDRD</sequence>
<comment type="caution">
    <text evidence="2">The sequence shown here is derived from an EMBL/GenBank/DDBJ whole genome shotgun (WGS) entry which is preliminary data.</text>
</comment>
<dbReference type="EMBL" id="JAFIMR010000011">
    <property type="protein sequence ID" value="KAI1872600.1"/>
    <property type="molecule type" value="Genomic_DNA"/>
</dbReference>
<protein>
    <submittedName>
        <fullName evidence="2">Uncharacterized protein</fullName>
    </submittedName>
</protein>
<keyword evidence="3" id="KW-1185">Reference proteome</keyword>
<evidence type="ECO:0000313" key="3">
    <source>
        <dbReference type="Proteomes" id="UP000829685"/>
    </source>
</evidence>
<dbReference type="AlphaFoldDB" id="A0A9Q0ARC5"/>
<gene>
    <name evidence="2" type="ORF">JX265_005480</name>
</gene>
<organism evidence="2 3">
    <name type="scientific">Neoarthrinium moseri</name>
    <dbReference type="NCBI Taxonomy" id="1658444"/>
    <lineage>
        <taxon>Eukaryota</taxon>
        <taxon>Fungi</taxon>
        <taxon>Dikarya</taxon>
        <taxon>Ascomycota</taxon>
        <taxon>Pezizomycotina</taxon>
        <taxon>Sordariomycetes</taxon>
        <taxon>Xylariomycetidae</taxon>
        <taxon>Amphisphaeriales</taxon>
        <taxon>Apiosporaceae</taxon>
        <taxon>Neoarthrinium</taxon>
    </lineage>
</organism>
<accession>A0A9Q0ARC5</accession>
<feature type="compositionally biased region" description="Low complexity" evidence="1">
    <location>
        <begin position="78"/>
        <end position="88"/>
    </location>
</feature>
<proteinExistence type="predicted"/>
<evidence type="ECO:0000313" key="2">
    <source>
        <dbReference type="EMBL" id="KAI1872600.1"/>
    </source>
</evidence>